<feature type="transmembrane region" description="Helical" evidence="1">
    <location>
        <begin position="113"/>
        <end position="139"/>
    </location>
</feature>
<sequence length="198" mass="22714">MKYRFITQDIIDAGSINITSPEMYSEAREYNIDAGRNYIRRRNNHIAMAIWFGVQPLLVLFCIVLLTGLTQLDQVHTGRTTSNARIIAAVVGFISWLLIYGYFVVLRKQRSGLMMFLTSLPLLLVHWSFAVICIANFVIGKWYTGWEKKLSERAGYPGFTQLAITTIDSEANTVEELTFENIRERAVTMHRHDGTFLK</sequence>
<proteinExistence type="predicted"/>
<gene>
    <name evidence="2" type="ORF">IE37_02945</name>
</gene>
<keyword evidence="1" id="KW-1133">Transmembrane helix</keyword>
<evidence type="ECO:0000313" key="3">
    <source>
        <dbReference type="Proteomes" id="UP000245720"/>
    </source>
</evidence>
<dbReference type="Proteomes" id="UP000245720">
    <property type="component" value="Unassembled WGS sequence"/>
</dbReference>
<dbReference type="AlphaFoldDB" id="A0A315XUN7"/>
<protein>
    <submittedName>
        <fullName evidence="2">Uncharacterized protein</fullName>
    </submittedName>
</protein>
<reference evidence="2 3" key="1">
    <citation type="submission" date="2018-05" db="EMBL/GenBank/DDBJ databases">
        <title>The Hungate 1000. A catalogue of reference genomes from the rumen microbiome.</title>
        <authorList>
            <person name="Kelly W."/>
        </authorList>
    </citation>
    <scope>NUCLEOTIDE SEQUENCE [LARGE SCALE GENOMIC DNA]</scope>
    <source>
        <strain evidence="2 3">SAb67</strain>
    </source>
</reference>
<dbReference type="OrthoDB" id="1819642at2"/>
<comment type="caution">
    <text evidence="2">The sequence shown here is derived from an EMBL/GenBank/DDBJ whole genome shotgun (WGS) entry which is preliminary data.</text>
</comment>
<name>A0A315XUN7_RUMFL</name>
<evidence type="ECO:0000313" key="2">
    <source>
        <dbReference type="EMBL" id="PWJ10587.1"/>
    </source>
</evidence>
<accession>A0A315XUN7</accession>
<feature type="transmembrane region" description="Helical" evidence="1">
    <location>
        <begin position="86"/>
        <end position="106"/>
    </location>
</feature>
<keyword evidence="1" id="KW-0812">Transmembrane</keyword>
<keyword evidence="1" id="KW-0472">Membrane</keyword>
<feature type="transmembrane region" description="Helical" evidence="1">
    <location>
        <begin position="46"/>
        <end position="66"/>
    </location>
</feature>
<dbReference type="EMBL" id="QGDI01000013">
    <property type="protein sequence ID" value="PWJ10587.1"/>
    <property type="molecule type" value="Genomic_DNA"/>
</dbReference>
<dbReference type="RefSeq" id="WP_109727640.1">
    <property type="nucleotide sequence ID" value="NZ_QGDI01000013.1"/>
</dbReference>
<evidence type="ECO:0000256" key="1">
    <source>
        <dbReference type="SAM" id="Phobius"/>
    </source>
</evidence>
<organism evidence="2 3">
    <name type="scientific">Ruminococcus flavefaciens</name>
    <dbReference type="NCBI Taxonomy" id="1265"/>
    <lineage>
        <taxon>Bacteria</taxon>
        <taxon>Bacillati</taxon>
        <taxon>Bacillota</taxon>
        <taxon>Clostridia</taxon>
        <taxon>Eubacteriales</taxon>
        <taxon>Oscillospiraceae</taxon>
        <taxon>Ruminococcus</taxon>
    </lineage>
</organism>